<accession>A0ABQ5EB49</accession>
<evidence type="ECO:0000313" key="2">
    <source>
        <dbReference type="Proteomes" id="UP001151760"/>
    </source>
</evidence>
<protein>
    <recommendedName>
        <fullName evidence="3">Reverse transcriptase domain-containing protein</fullName>
    </recommendedName>
</protein>
<keyword evidence="2" id="KW-1185">Reference proteome</keyword>
<gene>
    <name evidence="1" type="ORF">Tco_0974282</name>
</gene>
<sequence>MDDFRSSLSRPCPDVVARSLTPSLYRSQRRRFMPEMPSPRSVNNTSSWIWCRFVILSVSSPNDPQGLNDHQIVYKVKPHQLVKYHAVIIYDEKIVRIPFGNEILIVHGDGSNNKYVSRFNIISCTKTHKYFMKGCHVFLAHVSTKKAEDKSKEQRLEDVPTIRDFLEVFPKDLNRSYLCAYILPICILHPTGVWTKRPPMRFGLDTGRGENLLLDDTYGVFSLDSEMPLTARVK</sequence>
<reference evidence="1" key="2">
    <citation type="submission" date="2022-01" db="EMBL/GenBank/DDBJ databases">
        <authorList>
            <person name="Yamashiro T."/>
            <person name="Shiraishi A."/>
            <person name="Satake H."/>
            <person name="Nakayama K."/>
        </authorList>
    </citation>
    <scope>NUCLEOTIDE SEQUENCE</scope>
</reference>
<evidence type="ECO:0008006" key="3">
    <source>
        <dbReference type="Google" id="ProtNLM"/>
    </source>
</evidence>
<evidence type="ECO:0000313" key="1">
    <source>
        <dbReference type="EMBL" id="GJT48125.1"/>
    </source>
</evidence>
<reference evidence="1" key="1">
    <citation type="journal article" date="2022" name="Int. J. Mol. Sci.">
        <title>Draft Genome of Tanacetum Coccineum: Genomic Comparison of Closely Related Tanacetum-Family Plants.</title>
        <authorList>
            <person name="Yamashiro T."/>
            <person name="Shiraishi A."/>
            <person name="Nakayama K."/>
            <person name="Satake H."/>
        </authorList>
    </citation>
    <scope>NUCLEOTIDE SEQUENCE</scope>
</reference>
<name>A0ABQ5EB49_9ASTR</name>
<dbReference type="Proteomes" id="UP001151760">
    <property type="component" value="Unassembled WGS sequence"/>
</dbReference>
<organism evidence="1 2">
    <name type="scientific">Tanacetum coccineum</name>
    <dbReference type="NCBI Taxonomy" id="301880"/>
    <lineage>
        <taxon>Eukaryota</taxon>
        <taxon>Viridiplantae</taxon>
        <taxon>Streptophyta</taxon>
        <taxon>Embryophyta</taxon>
        <taxon>Tracheophyta</taxon>
        <taxon>Spermatophyta</taxon>
        <taxon>Magnoliopsida</taxon>
        <taxon>eudicotyledons</taxon>
        <taxon>Gunneridae</taxon>
        <taxon>Pentapetalae</taxon>
        <taxon>asterids</taxon>
        <taxon>campanulids</taxon>
        <taxon>Asterales</taxon>
        <taxon>Asteraceae</taxon>
        <taxon>Asteroideae</taxon>
        <taxon>Anthemideae</taxon>
        <taxon>Anthemidinae</taxon>
        <taxon>Tanacetum</taxon>
    </lineage>
</organism>
<comment type="caution">
    <text evidence="1">The sequence shown here is derived from an EMBL/GenBank/DDBJ whole genome shotgun (WGS) entry which is preliminary data.</text>
</comment>
<dbReference type="EMBL" id="BQNB010016128">
    <property type="protein sequence ID" value="GJT48125.1"/>
    <property type="molecule type" value="Genomic_DNA"/>
</dbReference>
<proteinExistence type="predicted"/>